<dbReference type="SUPFAM" id="SSF46689">
    <property type="entry name" value="Homeodomain-like"/>
    <property type="match status" value="2"/>
</dbReference>
<proteinExistence type="predicted"/>
<evidence type="ECO:0000256" key="1">
    <source>
        <dbReference type="ARBA" id="ARBA00023015"/>
    </source>
</evidence>
<dbReference type="PROSITE" id="PS01124">
    <property type="entry name" value="HTH_ARAC_FAMILY_2"/>
    <property type="match status" value="1"/>
</dbReference>
<dbReference type="AlphaFoldDB" id="A0A9D2HED6"/>
<evidence type="ECO:0000313" key="4">
    <source>
        <dbReference type="EMBL" id="HJA08255.1"/>
    </source>
</evidence>
<evidence type="ECO:0000313" key="5">
    <source>
        <dbReference type="Proteomes" id="UP000824225"/>
    </source>
</evidence>
<dbReference type="GO" id="GO:0003700">
    <property type="term" value="F:DNA-binding transcription factor activity"/>
    <property type="evidence" value="ECO:0007669"/>
    <property type="project" value="InterPro"/>
</dbReference>
<gene>
    <name evidence="4" type="ORF">H9962_03580</name>
</gene>
<sequence length="306" mass="34172">MADGERVADINARLKEQLLERMEGPGDYPTAIEGLTLLRRDDAGHCGKCFDRPLAAFIVQGSKRTFCGAHEYYYRECQYLVSGVDMPSSFTAALPAPDRPFLSLFFYLDRALLTELSLDMAVTASHDQGELPGAAVADADVELLDGVSRLVGLLDKPDQLSVRAPLLMRELHYLLLLGPYGGALRRLNTLGSQNNQVVQAIDWLRRNVAQPVRLDTLARRVNMSTSTLHRHFKSLTGLSPLQYIKQLRLHEARRLMLTQNERASSAALAVGYESVTQFNREYKRLFGEPPHRDVARSRESIMGMGG</sequence>
<dbReference type="InterPro" id="IPR018060">
    <property type="entry name" value="HTH_AraC"/>
</dbReference>
<protein>
    <submittedName>
        <fullName evidence="4">AraC family transcriptional regulator</fullName>
    </submittedName>
</protein>
<organism evidence="4 5">
    <name type="scientific">Candidatus Mailhella merdigallinarum</name>
    <dbReference type="NCBI Taxonomy" id="2838658"/>
    <lineage>
        <taxon>Bacteria</taxon>
        <taxon>Pseudomonadati</taxon>
        <taxon>Thermodesulfobacteriota</taxon>
        <taxon>Desulfovibrionia</taxon>
        <taxon>Desulfovibrionales</taxon>
        <taxon>Desulfovibrionaceae</taxon>
        <taxon>Mailhella</taxon>
    </lineage>
</organism>
<dbReference type="Pfam" id="PF06719">
    <property type="entry name" value="AraC_N"/>
    <property type="match status" value="1"/>
</dbReference>
<dbReference type="Gene3D" id="1.10.10.60">
    <property type="entry name" value="Homeodomain-like"/>
    <property type="match status" value="1"/>
</dbReference>
<dbReference type="InterPro" id="IPR009057">
    <property type="entry name" value="Homeodomain-like_sf"/>
</dbReference>
<reference evidence="4" key="2">
    <citation type="submission" date="2021-04" db="EMBL/GenBank/DDBJ databases">
        <authorList>
            <person name="Gilroy R."/>
        </authorList>
    </citation>
    <scope>NUCLEOTIDE SEQUENCE</scope>
    <source>
        <strain evidence="4">CHK186-16707</strain>
    </source>
</reference>
<keyword evidence="1" id="KW-0805">Transcription regulation</keyword>
<comment type="caution">
    <text evidence="4">The sequence shown here is derived from an EMBL/GenBank/DDBJ whole genome shotgun (WGS) entry which is preliminary data.</text>
</comment>
<evidence type="ECO:0000259" key="3">
    <source>
        <dbReference type="PROSITE" id="PS01124"/>
    </source>
</evidence>
<dbReference type="GO" id="GO:0043565">
    <property type="term" value="F:sequence-specific DNA binding"/>
    <property type="evidence" value="ECO:0007669"/>
    <property type="project" value="InterPro"/>
</dbReference>
<evidence type="ECO:0000256" key="2">
    <source>
        <dbReference type="ARBA" id="ARBA00023163"/>
    </source>
</evidence>
<feature type="domain" description="HTH araC/xylS-type" evidence="3">
    <location>
        <begin position="198"/>
        <end position="296"/>
    </location>
</feature>
<reference evidence="4" key="1">
    <citation type="journal article" date="2021" name="PeerJ">
        <title>Extensive microbial diversity within the chicken gut microbiome revealed by metagenomics and culture.</title>
        <authorList>
            <person name="Gilroy R."/>
            <person name="Ravi A."/>
            <person name="Getino M."/>
            <person name="Pursley I."/>
            <person name="Horton D.L."/>
            <person name="Alikhan N.F."/>
            <person name="Baker D."/>
            <person name="Gharbi K."/>
            <person name="Hall N."/>
            <person name="Watson M."/>
            <person name="Adriaenssens E.M."/>
            <person name="Foster-Nyarko E."/>
            <person name="Jarju S."/>
            <person name="Secka A."/>
            <person name="Antonio M."/>
            <person name="Oren A."/>
            <person name="Chaudhuri R.R."/>
            <person name="La Ragione R."/>
            <person name="Hildebrand F."/>
            <person name="Pallen M.J."/>
        </authorList>
    </citation>
    <scope>NUCLEOTIDE SEQUENCE</scope>
    <source>
        <strain evidence="4">CHK186-16707</strain>
    </source>
</reference>
<dbReference type="SMART" id="SM00342">
    <property type="entry name" value="HTH_ARAC"/>
    <property type="match status" value="1"/>
</dbReference>
<dbReference type="PANTHER" id="PTHR43436">
    <property type="entry name" value="ARAC-FAMILY TRANSCRIPTIONAL REGULATOR"/>
    <property type="match status" value="1"/>
</dbReference>
<accession>A0A9D2HED6</accession>
<dbReference type="PANTHER" id="PTHR43436:SF1">
    <property type="entry name" value="TRANSCRIPTIONAL REGULATORY PROTEIN"/>
    <property type="match status" value="1"/>
</dbReference>
<name>A0A9D2HED6_9BACT</name>
<dbReference type="Proteomes" id="UP000824225">
    <property type="component" value="Unassembled WGS sequence"/>
</dbReference>
<dbReference type="InterPro" id="IPR009594">
    <property type="entry name" value="Tscrpt_reg_HTH_AraC_N"/>
</dbReference>
<dbReference type="EMBL" id="DXAN01000007">
    <property type="protein sequence ID" value="HJA08255.1"/>
    <property type="molecule type" value="Genomic_DNA"/>
</dbReference>
<keyword evidence="2" id="KW-0804">Transcription</keyword>
<dbReference type="Pfam" id="PF12833">
    <property type="entry name" value="HTH_18"/>
    <property type="match status" value="1"/>
</dbReference>